<feature type="repeat" description="ANK" evidence="3">
    <location>
        <begin position="167"/>
        <end position="208"/>
    </location>
</feature>
<feature type="repeat" description="ANK" evidence="3">
    <location>
        <begin position="58"/>
        <end position="90"/>
    </location>
</feature>
<evidence type="ECO:0000256" key="3">
    <source>
        <dbReference type="PROSITE-ProRule" id="PRU00023"/>
    </source>
</evidence>
<evidence type="ECO:0000313" key="5">
    <source>
        <dbReference type="Proteomes" id="UP000319004"/>
    </source>
</evidence>
<dbReference type="Pfam" id="PF12796">
    <property type="entry name" value="Ank_2"/>
    <property type="match status" value="2"/>
</dbReference>
<dbReference type="Proteomes" id="UP000319004">
    <property type="component" value="Chromosome"/>
</dbReference>
<sequence length="239" mass="25686">MQAARLGNLRKVQQFLENDTFDRLYLSKCLSAASSNYHFLTAAALVRAGANIDVRNENGLTPLMLATFCNNVPFFNLVIKYGANVDATDCSGETPLIQSARGFHNNLATALLANGADVNATGEHGTALHVACQSGFKYCEHIFVQCGGNFVSTLIDHGADVNVRDAIGQSPLHLLASAWRLTSSVEERHRSLAAQLISCGANVNAMDSDGRTPLRLAIDNGYHNLASFLTKSGAMRDQS</sequence>
<feature type="repeat" description="ANK" evidence="3">
    <location>
        <begin position="209"/>
        <end position="239"/>
    </location>
</feature>
<proteinExistence type="predicted"/>
<keyword evidence="5" id="KW-1185">Reference proteome</keyword>
<dbReference type="SUPFAM" id="SSF48403">
    <property type="entry name" value="Ankyrin repeat"/>
    <property type="match status" value="1"/>
</dbReference>
<dbReference type="InterPro" id="IPR036770">
    <property type="entry name" value="Ankyrin_rpt-contain_sf"/>
</dbReference>
<feature type="repeat" description="ANK" evidence="3">
    <location>
        <begin position="123"/>
        <end position="166"/>
    </location>
</feature>
<keyword evidence="1" id="KW-0677">Repeat</keyword>
<keyword evidence="2 3" id="KW-0040">ANK repeat</keyword>
<dbReference type="SMART" id="SM00248">
    <property type="entry name" value="ANK"/>
    <property type="match status" value="6"/>
</dbReference>
<dbReference type="Pfam" id="PF00023">
    <property type="entry name" value="Ank"/>
    <property type="match status" value="1"/>
</dbReference>
<dbReference type="EMBL" id="CP037423">
    <property type="protein sequence ID" value="QDV40879.1"/>
    <property type="molecule type" value="Genomic_DNA"/>
</dbReference>
<dbReference type="Gene3D" id="1.25.40.20">
    <property type="entry name" value="Ankyrin repeat-containing domain"/>
    <property type="match status" value="2"/>
</dbReference>
<dbReference type="PANTHER" id="PTHR24173">
    <property type="entry name" value="ANKYRIN REPEAT CONTAINING"/>
    <property type="match status" value="1"/>
</dbReference>
<dbReference type="InterPro" id="IPR002110">
    <property type="entry name" value="Ankyrin_rpt"/>
</dbReference>
<evidence type="ECO:0000256" key="1">
    <source>
        <dbReference type="ARBA" id="ARBA00022737"/>
    </source>
</evidence>
<dbReference type="PROSITE" id="PS50297">
    <property type="entry name" value="ANK_REP_REGION"/>
    <property type="match status" value="3"/>
</dbReference>
<protein>
    <submittedName>
        <fullName evidence="4">Ankyrin repeats (3 copies)</fullName>
    </submittedName>
</protein>
<name>A0A518HJ93_9BACT</name>
<dbReference type="RefSeq" id="WP_197455750.1">
    <property type="nucleotide sequence ID" value="NZ_CP037423.1"/>
</dbReference>
<dbReference type="AlphaFoldDB" id="A0A518HJ93"/>
<evidence type="ECO:0000313" key="4">
    <source>
        <dbReference type="EMBL" id="QDV40879.1"/>
    </source>
</evidence>
<evidence type="ECO:0000256" key="2">
    <source>
        <dbReference type="ARBA" id="ARBA00023043"/>
    </source>
</evidence>
<accession>A0A518HJ93</accession>
<gene>
    <name evidence="4" type="ORF">Enr13x_07150</name>
</gene>
<dbReference type="PROSITE" id="PS50088">
    <property type="entry name" value="ANK_REPEAT"/>
    <property type="match status" value="5"/>
</dbReference>
<dbReference type="KEGG" id="snep:Enr13x_07150"/>
<dbReference type="PANTHER" id="PTHR24173:SF74">
    <property type="entry name" value="ANKYRIN REPEAT DOMAIN-CONTAINING PROTEIN 16"/>
    <property type="match status" value="1"/>
</dbReference>
<reference evidence="4 5" key="1">
    <citation type="submission" date="2019-03" db="EMBL/GenBank/DDBJ databases">
        <title>Deep-cultivation of Planctomycetes and their phenomic and genomic characterization uncovers novel biology.</title>
        <authorList>
            <person name="Wiegand S."/>
            <person name="Jogler M."/>
            <person name="Boedeker C."/>
            <person name="Pinto D."/>
            <person name="Vollmers J."/>
            <person name="Rivas-Marin E."/>
            <person name="Kohn T."/>
            <person name="Peeters S.H."/>
            <person name="Heuer A."/>
            <person name="Rast P."/>
            <person name="Oberbeckmann S."/>
            <person name="Bunk B."/>
            <person name="Jeske O."/>
            <person name="Meyerdierks A."/>
            <person name="Storesund J.E."/>
            <person name="Kallscheuer N."/>
            <person name="Luecker S."/>
            <person name="Lage O.M."/>
            <person name="Pohl T."/>
            <person name="Merkel B.J."/>
            <person name="Hornburger P."/>
            <person name="Mueller R.-W."/>
            <person name="Bruemmer F."/>
            <person name="Labrenz M."/>
            <person name="Spormann A.M."/>
            <person name="Op den Camp H."/>
            <person name="Overmann J."/>
            <person name="Amann R."/>
            <person name="Jetten M.S.M."/>
            <person name="Mascher T."/>
            <person name="Medema M.H."/>
            <person name="Devos D.P."/>
            <person name="Kaster A.-K."/>
            <person name="Ovreas L."/>
            <person name="Rohde M."/>
            <person name="Galperin M.Y."/>
            <person name="Jogler C."/>
        </authorList>
    </citation>
    <scope>NUCLEOTIDE SEQUENCE [LARGE SCALE GENOMIC DNA]</scope>
    <source>
        <strain evidence="4 5">Enr13</strain>
    </source>
</reference>
<feature type="repeat" description="ANK" evidence="3">
    <location>
        <begin position="91"/>
        <end position="123"/>
    </location>
</feature>
<organism evidence="4 5">
    <name type="scientific">Stieleria neptunia</name>
    <dbReference type="NCBI Taxonomy" id="2527979"/>
    <lineage>
        <taxon>Bacteria</taxon>
        <taxon>Pseudomonadati</taxon>
        <taxon>Planctomycetota</taxon>
        <taxon>Planctomycetia</taxon>
        <taxon>Pirellulales</taxon>
        <taxon>Pirellulaceae</taxon>
        <taxon>Stieleria</taxon>
    </lineage>
</organism>